<dbReference type="SUPFAM" id="SSF49742">
    <property type="entry name" value="PHM/PNGase F"/>
    <property type="match status" value="2"/>
</dbReference>
<feature type="transmembrane region" description="Helical" evidence="3">
    <location>
        <begin position="7"/>
        <end position="30"/>
    </location>
</feature>
<dbReference type="InterPro" id="IPR000945">
    <property type="entry name" value="DBH-like"/>
</dbReference>
<feature type="domain" description="Copper type II ascorbate-dependent monooxygenase N-terminal" evidence="4">
    <location>
        <begin position="56"/>
        <end position="165"/>
    </location>
</feature>
<keyword evidence="7" id="KW-1185">Reference proteome</keyword>
<sequence>MRYLWQISAFIGLGLLITSTVLVAISTVILQTSKQEAAELIGFDMDLGFDGFFVGPESNFFQCRELQSNFTNQAELHAIQFQGFPNTSPYSEGVVAQIALRHCDYPVGKRSYFSCDDVPRGCQQILYSWSPGTDPLVMPSVVGVPFGPKGYNNLLLRIHYINPSEVTYIDNSRITVSLTPELRPYTAGYLLLGPSSKLILDHSKTNIPPGQNNFTIGGDCPPQTISSIIDGIPGKSSFKVITSTPVGHGILTNLTSILKRNGQTYELSSNGTFVYGQTSTIPLNVNVYSGDEIVTECTFNSTSRTKTTPGGYDNQSELCFNYLLYYPAANAIRCEGNLPITLLASAS</sequence>
<protein>
    <submittedName>
        <fullName evidence="6">Putative Dopamine beta-hydroxylase</fullName>
    </submittedName>
</protein>
<keyword evidence="3" id="KW-0472">Membrane</keyword>
<dbReference type="Gene3D" id="2.60.120.310">
    <property type="entry name" value="Copper type II, ascorbate-dependent monooxygenase, N-terminal domain"/>
    <property type="match status" value="1"/>
</dbReference>
<dbReference type="InterPro" id="IPR036939">
    <property type="entry name" value="Cu2_ascorb_mOase_N_sf"/>
</dbReference>
<accession>A0A2P6NQ51</accession>
<dbReference type="InterPro" id="IPR000323">
    <property type="entry name" value="Cu2_ascorb_mOase_N"/>
</dbReference>
<keyword evidence="1" id="KW-1015">Disulfide bond</keyword>
<dbReference type="Pfam" id="PF03712">
    <property type="entry name" value="Cu2_monoox_C"/>
    <property type="match status" value="1"/>
</dbReference>
<organism evidence="6 7">
    <name type="scientific">Planoprotostelium fungivorum</name>
    <dbReference type="NCBI Taxonomy" id="1890364"/>
    <lineage>
        <taxon>Eukaryota</taxon>
        <taxon>Amoebozoa</taxon>
        <taxon>Evosea</taxon>
        <taxon>Variosea</taxon>
        <taxon>Cavosteliida</taxon>
        <taxon>Cavosteliaceae</taxon>
        <taxon>Planoprotostelium</taxon>
    </lineage>
</organism>
<dbReference type="Proteomes" id="UP000241769">
    <property type="component" value="Unassembled WGS sequence"/>
</dbReference>
<keyword evidence="2" id="KW-0325">Glycoprotein</keyword>
<evidence type="ECO:0000259" key="4">
    <source>
        <dbReference type="Pfam" id="PF01082"/>
    </source>
</evidence>
<dbReference type="AlphaFoldDB" id="A0A2P6NQ51"/>
<evidence type="ECO:0000259" key="5">
    <source>
        <dbReference type="Pfam" id="PF03712"/>
    </source>
</evidence>
<evidence type="ECO:0000256" key="3">
    <source>
        <dbReference type="SAM" id="Phobius"/>
    </source>
</evidence>
<dbReference type="STRING" id="1890364.A0A2P6NQ51"/>
<dbReference type="GO" id="GO:0004500">
    <property type="term" value="F:dopamine beta-monooxygenase activity"/>
    <property type="evidence" value="ECO:0007669"/>
    <property type="project" value="InterPro"/>
</dbReference>
<name>A0A2P6NQ51_9EUKA</name>
<comment type="caution">
    <text evidence="6">The sequence shown here is derived from an EMBL/GenBank/DDBJ whole genome shotgun (WGS) entry which is preliminary data.</text>
</comment>
<evidence type="ECO:0000313" key="6">
    <source>
        <dbReference type="EMBL" id="PRP86079.1"/>
    </source>
</evidence>
<dbReference type="OrthoDB" id="9891048at2759"/>
<proteinExistence type="predicted"/>
<dbReference type="InterPro" id="IPR024548">
    <property type="entry name" value="Cu2_monoox_C"/>
</dbReference>
<dbReference type="PANTHER" id="PTHR10157">
    <property type="entry name" value="DOPAMINE BETA HYDROXYLASE RELATED"/>
    <property type="match status" value="1"/>
</dbReference>
<feature type="domain" description="Copper type II ascorbate-dependent monooxygenase C-terminal" evidence="5">
    <location>
        <begin position="202"/>
        <end position="342"/>
    </location>
</feature>
<evidence type="ECO:0000313" key="7">
    <source>
        <dbReference type="Proteomes" id="UP000241769"/>
    </source>
</evidence>
<dbReference type="InterPro" id="IPR008977">
    <property type="entry name" value="PHM/PNGase_F_dom_sf"/>
</dbReference>
<dbReference type="Gene3D" id="2.60.120.230">
    <property type="match status" value="1"/>
</dbReference>
<dbReference type="Pfam" id="PF01082">
    <property type="entry name" value="Cu2_monooxygen"/>
    <property type="match status" value="1"/>
</dbReference>
<dbReference type="EMBL" id="MDYQ01000035">
    <property type="protein sequence ID" value="PRP86079.1"/>
    <property type="molecule type" value="Genomic_DNA"/>
</dbReference>
<evidence type="ECO:0000256" key="2">
    <source>
        <dbReference type="ARBA" id="ARBA00023180"/>
    </source>
</evidence>
<dbReference type="GO" id="GO:0005507">
    <property type="term" value="F:copper ion binding"/>
    <property type="evidence" value="ECO:0007669"/>
    <property type="project" value="InterPro"/>
</dbReference>
<keyword evidence="3" id="KW-1133">Transmembrane helix</keyword>
<dbReference type="InParanoid" id="A0A2P6NQ51"/>
<dbReference type="SMR" id="A0A2P6NQ51"/>
<gene>
    <name evidence="6" type="ORF">PROFUN_03066</name>
</gene>
<keyword evidence="3" id="KW-0812">Transmembrane</keyword>
<evidence type="ECO:0000256" key="1">
    <source>
        <dbReference type="ARBA" id="ARBA00023157"/>
    </source>
</evidence>
<reference evidence="6 7" key="1">
    <citation type="journal article" date="2018" name="Genome Biol. Evol.">
        <title>Multiple Roots of Fruiting Body Formation in Amoebozoa.</title>
        <authorList>
            <person name="Hillmann F."/>
            <person name="Forbes G."/>
            <person name="Novohradska S."/>
            <person name="Ferling I."/>
            <person name="Riege K."/>
            <person name="Groth M."/>
            <person name="Westermann M."/>
            <person name="Marz M."/>
            <person name="Spaller T."/>
            <person name="Winckler T."/>
            <person name="Schaap P."/>
            <person name="Glockner G."/>
        </authorList>
    </citation>
    <scope>NUCLEOTIDE SEQUENCE [LARGE SCALE GENOMIC DNA]</scope>
    <source>
        <strain evidence="6 7">Jena</strain>
    </source>
</reference>
<dbReference type="PANTHER" id="PTHR10157:SF23">
    <property type="entry name" value="MOXD1 HOMOLOG 1"/>
    <property type="match status" value="1"/>
</dbReference>
<dbReference type="InterPro" id="IPR014784">
    <property type="entry name" value="Cu2_ascorb_mOase-like_C"/>
</dbReference>